<dbReference type="EMBL" id="CM042016">
    <property type="protein sequence ID" value="KAI3698636.1"/>
    <property type="molecule type" value="Genomic_DNA"/>
</dbReference>
<reference evidence="1 2" key="2">
    <citation type="journal article" date="2022" name="Mol. Ecol. Resour.">
        <title>The genomes of chicory, endive, great burdock and yacon provide insights into Asteraceae paleo-polyploidization history and plant inulin production.</title>
        <authorList>
            <person name="Fan W."/>
            <person name="Wang S."/>
            <person name="Wang H."/>
            <person name="Wang A."/>
            <person name="Jiang F."/>
            <person name="Liu H."/>
            <person name="Zhao H."/>
            <person name="Xu D."/>
            <person name="Zhang Y."/>
        </authorList>
    </citation>
    <scope>NUCLEOTIDE SEQUENCE [LARGE SCALE GENOMIC DNA]</scope>
    <source>
        <strain evidence="2">cv. Punajuju</strain>
        <tissue evidence="1">Leaves</tissue>
    </source>
</reference>
<evidence type="ECO:0000313" key="2">
    <source>
        <dbReference type="Proteomes" id="UP001055811"/>
    </source>
</evidence>
<dbReference type="Proteomes" id="UP001055811">
    <property type="component" value="Linkage Group LG08"/>
</dbReference>
<name>A0ACB8ZMS9_CICIN</name>
<sequence>MALRSMAEDNGEVQLEEFKHRRWFKREATEEDDLKDLEALLNKKSFKELQKSKTGEELLDLIHRPTVQL</sequence>
<protein>
    <submittedName>
        <fullName evidence="1">Uncharacterized protein</fullName>
    </submittedName>
</protein>
<evidence type="ECO:0000313" key="1">
    <source>
        <dbReference type="EMBL" id="KAI3698636.1"/>
    </source>
</evidence>
<keyword evidence="2" id="KW-1185">Reference proteome</keyword>
<organism evidence="1 2">
    <name type="scientific">Cichorium intybus</name>
    <name type="common">Chicory</name>
    <dbReference type="NCBI Taxonomy" id="13427"/>
    <lineage>
        <taxon>Eukaryota</taxon>
        <taxon>Viridiplantae</taxon>
        <taxon>Streptophyta</taxon>
        <taxon>Embryophyta</taxon>
        <taxon>Tracheophyta</taxon>
        <taxon>Spermatophyta</taxon>
        <taxon>Magnoliopsida</taxon>
        <taxon>eudicotyledons</taxon>
        <taxon>Gunneridae</taxon>
        <taxon>Pentapetalae</taxon>
        <taxon>asterids</taxon>
        <taxon>campanulids</taxon>
        <taxon>Asterales</taxon>
        <taxon>Asteraceae</taxon>
        <taxon>Cichorioideae</taxon>
        <taxon>Cichorieae</taxon>
        <taxon>Cichoriinae</taxon>
        <taxon>Cichorium</taxon>
    </lineage>
</organism>
<accession>A0ACB8ZMS9</accession>
<proteinExistence type="predicted"/>
<gene>
    <name evidence="1" type="ORF">L2E82_42331</name>
</gene>
<reference evidence="2" key="1">
    <citation type="journal article" date="2022" name="Mol. Ecol. Resour.">
        <title>The genomes of chicory, endive, great burdock and yacon provide insights into Asteraceae palaeo-polyploidization history and plant inulin production.</title>
        <authorList>
            <person name="Fan W."/>
            <person name="Wang S."/>
            <person name="Wang H."/>
            <person name="Wang A."/>
            <person name="Jiang F."/>
            <person name="Liu H."/>
            <person name="Zhao H."/>
            <person name="Xu D."/>
            <person name="Zhang Y."/>
        </authorList>
    </citation>
    <scope>NUCLEOTIDE SEQUENCE [LARGE SCALE GENOMIC DNA]</scope>
    <source>
        <strain evidence="2">cv. Punajuju</strain>
    </source>
</reference>
<comment type="caution">
    <text evidence="1">The sequence shown here is derived from an EMBL/GenBank/DDBJ whole genome shotgun (WGS) entry which is preliminary data.</text>
</comment>